<dbReference type="PANTHER" id="PTHR10039:SF14">
    <property type="entry name" value="NACHT DOMAIN-CONTAINING PROTEIN"/>
    <property type="match status" value="1"/>
</dbReference>
<evidence type="ECO:0000313" key="6">
    <source>
        <dbReference type="Proteomes" id="UP000250266"/>
    </source>
</evidence>
<dbReference type="AlphaFoldDB" id="A0A8E2E393"/>
<feature type="domain" description="Nephrocystin 3-like N-terminal" evidence="4">
    <location>
        <begin position="179"/>
        <end position="345"/>
    </location>
</feature>
<dbReference type="Pfam" id="PF13424">
    <property type="entry name" value="TPR_12"/>
    <property type="match status" value="1"/>
</dbReference>
<organism evidence="5 6">
    <name type="scientific">Lepidopterella palustris CBS 459.81</name>
    <dbReference type="NCBI Taxonomy" id="1314670"/>
    <lineage>
        <taxon>Eukaryota</taxon>
        <taxon>Fungi</taxon>
        <taxon>Dikarya</taxon>
        <taxon>Ascomycota</taxon>
        <taxon>Pezizomycotina</taxon>
        <taxon>Dothideomycetes</taxon>
        <taxon>Pleosporomycetidae</taxon>
        <taxon>Mytilinidiales</taxon>
        <taxon>Argynnaceae</taxon>
        <taxon>Lepidopterella</taxon>
    </lineage>
</organism>
<evidence type="ECO:0008006" key="7">
    <source>
        <dbReference type="Google" id="ProtNLM"/>
    </source>
</evidence>
<dbReference type="InterPro" id="IPR019734">
    <property type="entry name" value="TPR_rpt"/>
</dbReference>
<dbReference type="Pfam" id="PF24809">
    <property type="entry name" value="DUF7708"/>
    <property type="match status" value="1"/>
</dbReference>
<gene>
    <name evidence="5" type="ORF">K432DRAFT_360278</name>
</gene>
<dbReference type="Gene3D" id="1.25.40.10">
    <property type="entry name" value="Tetratricopeptide repeat domain"/>
    <property type="match status" value="2"/>
</dbReference>
<evidence type="ECO:0000313" key="5">
    <source>
        <dbReference type="EMBL" id="OCK76478.1"/>
    </source>
</evidence>
<evidence type="ECO:0000259" key="3">
    <source>
        <dbReference type="Pfam" id="PF24809"/>
    </source>
</evidence>
<dbReference type="OrthoDB" id="21416at2759"/>
<dbReference type="SUPFAM" id="SSF48452">
    <property type="entry name" value="TPR-like"/>
    <property type="match status" value="2"/>
</dbReference>
<dbReference type="Gene3D" id="3.40.50.300">
    <property type="entry name" value="P-loop containing nucleotide triphosphate hydrolases"/>
    <property type="match status" value="1"/>
</dbReference>
<evidence type="ECO:0000256" key="1">
    <source>
        <dbReference type="ARBA" id="ARBA00022737"/>
    </source>
</evidence>
<sequence>MLVTVAVSDQNTSDQLSTALADIVDSIGRCEDYQNLYPNAKRLEIIISKLYAEVINFLVRSKKYYETNGAVRVAKSSLAPFETKFGAILRRIEKLRQEVRDEVQLITAEVQETDVQEQMKLRKELLSHFDIAKQQWYIEDKYRQETSAKKREKNLRNIRLWLDATHFDHLRREKQWQDGTCEWITMKGDFSSWLENGAGALWVYGIPGCGKTVISTFLQTRLTNQGHTTVYFFCKNDDTSKRRPPYVVATLIAQLLDHPNLEAYQDSMAKLITKASDRSPDISKLSMDKLCRLLGDLLLIVPPLVVIIDALDECEAENLSRSFLIEKLLEFNNSIPGTRIIFTSRHEEPFIELLESCRKIEMSKEDVADDIEAVVRKSVDAHPKLRVLKDKIILSLLAGADGMFLWAELMLETLKRARNRNAVEKMLTNLPVGLNGVYEHILISIGRKLTDDELELRTEILGWVTTAIRPMTLEELSIALAIEVGASALDEGEIILRLENDVRELCGPMLKIMDDRTVQIVHMSVKDMLHRRSLVTSVTSEIPLVDRKYLLSISPESQHTRMAYSCVTYLAFEKFREVSFEDQLSLSGRDLSLITQENVLLEYATSYWIQHLIRSKEDGVQLLDQVLQFLESKNCSIWVQLMTCFTQRIDQNFSVHILMRSKLEDWVRGNGKLDDDRTAQILKYYLTQAMETFVKSSEVRLGTNNIQTLNALNRLGCLYDHEDRLDEAMSTQQKVVDVTSQATDPEAQEMFKTACIELAYIHNIKGNYVKSVEILELVLGGSDPSKWTYDQTGAEAMADLGVVYRKWGKLEKSREMAEKGAEGLTATLGPTHLLSIRYNIELCRTYCDLGLYDEAQMLLDGTLETADDVLGPEESVTLHGRCVLGNILHARGKLDEAETLLREVLKLFRQQWGENGRSTARLKIHVADVLVDKKAFGEAILLYSGATETFEDLLNIEHPETHASAIKLARCYAHLGLPGSVETVMVKYHLLEKEVEVDGLKPLEKKTLPENTKTGKSTPLKGDDYVLVQERDLGFDEATSLASVKDLKPTSVSGDDKKRRNVTTFDVTGTLNLAAMSVVS</sequence>
<dbReference type="InterPro" id="IPR011990">
    <property type="entry name" value="TPR-like_helical_dom_sf"/>
</dbReference>
<dbReference type="Pfam" id="PF13181">
    <property type="entry name" value="TPR_8"/>
    <property type="match status" value="1"/>
</dbReference>
<evidence type="ECO:0000259" key="2">
    <source>
        <dbReference type="Pfam" id="PF22939"/>
    </source>
</evidence>
<proteinExistence type="predicted"/>
<dbReference type="InterPro" id="IPR056884">
    <property type="entry name" value="NPHP3-like_N"/>
</dbReference>
<dbReference type="InterPro" id="IPR056125">
    <property type="entry name" value="DUF7708"/>
</dbReference>
<accession>A0A8E2E393</accession>
<dbReference type="EMBL" id="KV745208">
    <property type="protein sequence ID" value="OCK76478.1"/>
    <property type="molecule type" value="Genomic_DNA"/>
</dbReference>
<dbReference type="InterPro" id="IPR027417">
    <property type="entry name" value="P-loop_NTPase"/>
</dbReference>
<feature type="domain" description="DUF7708" evidence="3">
    <location>
        <begin position="1"/>
        <end position="104"/>
    </location>
</feature>
<dbReference type="Proteomes" id="UP000250266">
    <property type="component" value="Unassembled WGS sequence"/>
</dbReference>
<reference evidence="5 6" key="1">
    <citation type="journal article" date="2016" name="Nat. Commun.">
        <title>Ectomycorrhizal ecology is imprinted in the genome of the dominant symbiotic fungus Cenococcum geophilum.</title>
        <authorList>
            <consortium name="DOE Joint Genome Institute"/>
            <person name="Peter M."/>
            <person name="Kohler A."/>
            <person name="Ohm R.A."/>
            <person name="Kuo A."/>
            <person name="Krutzmann J."/>
            <person name="Morin E."/>
            <person name="Arend M."/>
            <person name="Barry K.W."/>
            <person name="Binder M."/>
            <person name="Choi C."/>
            <person name="Clum A."/>
            <person name="Copeland A."/>
            <person name="Grisel N."/>
            <person name="Haridas S."/>
            <person name="Kipfer T."/>
            <person name="LaButti K."/>
            <person name="Lindquist E."/>
            <person name="Lipzen A."/>
            <person name="Maire R."/>
            <person name="Meier B."/>
            <person name="Mihaltcheva S."/>
            <person name="Molinier V."/>
            <person name="Murat C."/>
            <person name="Poggeler S."/>
            <person name="Quandt C.A."/>
            <person name="Sperisen C."/>
            <person name="Tritt A."/>
            <person name="Tisserant E."/>
            <person name="Crous P.W."/>
            <person name="Henrissat B."/>
            <person name="Nehls U."/>
            <person name="Egli S."/>
            <person name="Spatafora J.W."/>
            <person name="Grigoriev I.V."/>
            <person name="Martin F.M."/>
        </authorList>
    </citation>
    <scope>NUCLEOTIDE SEQUENCE [LARGE SCALE GENOMIC DNA]</scope>
    <source>
        <strain evidence="5 6">CBS 459.81</strain>
    </source>
</reference>
<evidence type="ECO:0000259" key="4">
    <source>
        <dbReference type="Pfam" id="PF24883"/>
    </source>
</evidence>
<dbReference type="Pfam" id="PF24883">
    <property type="entry name" value="NPHP3_N"/>
    <property type="match status" value="1"/>
</dbReference>
<dbReference type="Pfam" id="PF22939">
    <property type="entry name" value="WHD_GPIID"/>
    <property type="match status" value="1"/>
</dbReference>
<dbReference type="PANTHER" id="PTHR10039">
    <property type="entry name" value="AMELOGENIN"/>
    <property type="match status" value="1"/>
</dbReference>
<dbReference type="SUPFAM" id="SSF52540">
    <property type="entry name" value="P-loop containing nucleoside triphosphate hydrolases"/>
    <property type="match status" value="1"/>
</dbReference>
<feature type="domain" description="GPI inositol-deacylase winged helix" evidence="2">
    <location>
        <begin position="458"/>
        <end position="533"/>
    </location>
</feature>
<protein>
    <recommendedName>
        <fullName evidence="7">NACHT domain-containing protein</fullName>
    </recommendedName>
</protein>
<keyword evidence="1" id="KW-0677">Repeat</keyword>
<dbReference type="InterPro" id="IPR054471">
    <property type="entry name" value="GPIID_WHD"/>
</dbReference>
<keyword evidence="6" id="KW-1185">Reference proteome</keyword>
<name>A0A8E2E393_9PEZI</name>